<evidence type="ECO:0000313" key="6">
    <source>
        <dbReference type="EMBL" id="KAK7355041.1"/>
    </source>
</evidence>
<dbReference type="PANTHER" id="PTHR31250">
    <property type="entry name" value="IQ DOMAIN-CONTAINING PROTEIN IQM3"/>
    <property type="match status" value="1"/>
</dbReference>
<reference evidence="6 7" key="1">
    <citation type="submission" date="2024-01" db="EMBL/GenBank/DDBJ databases">
        <title>The genomes of 5 underutilized Papilionoideae crops provide insights into root nodulation and disease resistanc.</title>
        <authorList>
            <person name="Jiang F."/>
        </authorList>
    </citation>
    <scope>NUCLEOTIDE SEQUENCE [LARGE SCALE GENOMIC DNA]</scope>
    <source>
        <strain evidence="6">JINMINGXINNONG_FW02</strain>
        <tissue evidence="6">Leaves</tissue>
    </source>
</reference>
<comment type="subcellular location">
    <subcellularLocation>
        <location evidence="2">Cytoplasm</location>
    </subcellularLocation>
    <subcellularLocation>
        <location evidence="1">Nucleus</location>
    </subcellularLocation>
</comment>
<feature type="region of interest" description="Disordered" evidence="5">
    <location>
        <begin position="70"/>
        <end position="89"/>
    </location>
</feature>
<dbReference type="AlphaFoldDB" id="A0AAN9R189"/>
<organism evidence="6 7">
    <name type="scientific">Phaseolus coccineus</name>
    <name type="common">Scarlet runner bean</name>
    <name type="synonym">Phaseolus multiflorus</name>
    <dbReference type="NCBI Taxonomy" id="3886"/>
    <lineage>
        <taxon>Eukaryota</taxon>
        <taxon>Viridiplantae</taxon>
        <taxon>Streptophyta</taxon>
        <taxon>Embryophyta</taxon>
        <taxon>Tracheophyta</taxon>
        <taxon>Spermatophyta</taxon>
        <taxon>Magnoliopsida</taxon>
        <taxon>eudicotyledons</taxon>
        <taxon>Gunneridae</taxon>
        <taxon>Pentapetalae</taxon>
        <taxon>rosids</taxon>
        <taxon>fabids</taxon>
        <taxon>Fabales</taxon>
        <taxon>Fabaceae</taxon>
        <taxon>Papilionoideae</taxon>
        <taxon>50 kb inversion clade</taxon>
        <taxon>NPAAA clade</taxon>
        <taxon>indigoferoid/millettioid clade</taxon>
        <taxon>Phaseoleae</taxon>
        <taxon>Phaseolus</taxon>
    </lineage>
</organism>
<evidence type="ECO:0000256" key="3">
    <source>
        <dbReference type="ARBA" id="ARBA00022490"/>
    </source>
</evidence>
<evidence type="ECO:0000256" key="1">
    <source>
        <dbReference type="ARBA" id="ARBA00004123"/>
    </source>
</evidence>
<name>A0AAN9R189_PHACN</name>
<protein>
    <submittedName>
        <fullName evidence="6">Uncharacterized protein</fullName>
    </submittedName>
</protein>
<keyword evidence="7" id="KW-1185">Reference proteome</keyword>
<evidence type="ECO:0000256" key="4">
    <source>
        <dbReference type="ARBA" id="ARBA00023242"/>
    </source>
</evidence>
<dbReference type="GO" id="GO:0005634">
    <property type="term" value="C:nucleus"/>
    <property type="evidence" value="ECO:0007669"/>
    <property type="project" value="UniProtKB-SubCell"/>
</dbReference>
<dbReference type="Proteomes" id="UP001374584">
    <property type="component" value="Unassembled WGS sequence"/>
</dbReference>
<dbReference type="InterPro" id="IPR044159">
    <property type="entry name" value="IQM"/>
</dbReference>
<sequence length="110" mass="12404">MVSKSNMFVENQDEEDENTIPKEQILKSIDSHKGRKSYHLSTKWPTGAGPRIGCMRDYPLELQNLILEQQHLSPRKRTTAPSPRIPSLSRFSPHVAFPSSFSEAPSALIS</sequence>
<evidence type="ECO:0000256" key="2">
    <source>
        <dbReference type="ARBA" id="ARBA00004496"/>
    </source>
</evidence>
<gene>
    <name evidence="6" type="ORF">VNO80_14286</name>
</gene>
<dbReference type="EMBL" id="JAYMYR010000006">
    <property type="protein sequence ID" value="KAK7355041.1"/>
    <property type="molecule type" value="Genomic_DNA"/>
</dbReference>
<keyword evidence="4" id="KW-0539">Nucleus</keyword>
<evidence type="ECO:0000256" key="5">
    <source>
        <dbReference type="SAM" id="MobiDB-lite"/>
    </source>
</evidence>
<feature type="region of interest" description="Disordered" evidence="5">
    <location>
        <begin position="1"/>
        <end position="23"/>
    </location>
</feature>
<dbReference type="PANTHER" id="PTHR31250:SF38">
    <property type="entry name" value="IQ DOMAIN-CONTAINING PROTEIN IQM6"/>
    <property type="match status" value="1"/>
</dbReference>
<accession>A0AAN9R189</accession>
<evidence type="ECO:0000313" key="7">
    <source>
        <dbReference type="Proteomes" id="UP001374584"/>
    </source>
</evidence>
<keyword evidence="3" id="KW-0963">Cytoplasm</keyword>
<dbReference type="GO" id="GO:0005737">
    <property type="term" value="C:cytoplasm"/>
    <property type="evidence" value="ECO:0007669"/>
    <property type="project" value="UniProtKB-SubCell"/>
</dbReference>
<comment type="caution">
    <text evidence="6">The sequence shown here is derived from an EMBL/GenBank/DDBJ whole genome shotgun (WGS) entry which is preliminary data.</text>
</comment>
<proteinExistence type="predicted"/>